<organism evidence="3 4">
    <name type="scientific">Eutypa lata (strain UCR-EL1)</name>
    <name type="common">Grapevine dieback disease fungus</name>
    <name type="synonym">Eutypa armeniacae</name>
    <dbReference type="NCBI Taxonomy" id="1287681"/>
    <lineage>
        <taxon>Eukaryota</taxon>
        <taxon>Fungi</taxon>
        <taxon>Dikarya</taxon>
        <taxon>Ascomycota</taxon>
        <taxon>Pezizomycotina</taxon>
        <taxon>Sordariomycetes</taxon>
        <taxon>Xylariomycetidae</taxon>
        <taxon>Xylariales</taxon>
        <taxon>Diatrypaceae</taxon>
        <taxon>Eutypa</taxon>
    </lineage>
</organism>
<comment type="similarity">
    <text evidence="1">Belongs to the short-chain dehydrogenases/reductases (SDR) family.</text>
</comment>
<dbReference type="STRING" id="1287681.M7SGV4"/>
<name>M7SGV4_EUTLA</name>
<evidence type="ECO:0000256" key="2">
    <source>
        <dbReference type="ARBA" id="ARBA00023002"/>
    </source>
</evidence>
<dbReference type="InterPro" id="IPR002347">
    <property type="entry name" value="SDR_fam"/>
</dbReference>
<dbReference type="InterPro" id="IPR036291">
    <property type="entry name" value="NAD(P)-bd_dom_sf"/>
</dbReference>
<evidence type="ECO:0000313" key="4">
    <source>
        <dbReference type="Proteomes" id="UP000012174"/>
    </source>
</evidence>
<sequence length="232" mass="25371">MAETEDRTLFTIGSGPGIGRAVTNIFASRRYNHVALIARNEKQLALERSVIEESVGPKVKVKTYALDVVDSDALIKALEGAEAELGKPECIFYNAARVLPSELLTHDVKDLEYDFKINVSALYVCAQRVMPRLLELAKTDPEAKPALIVTSSMLPLNPIPQLFVLSSAKAAQRNMMQSLSMTYSPQGVHVGLINVGGPVSPTDEVWNPTNIASKAWTLFAESKEKPSFEVTI</sequence>
<dbReference type="eggNOG" id="KOG1014">
    <property type="taxonomic scope" value="Eukaryota"/>
</dbReference>
<dbReference type="PANTHER" id="PTHR43669:SF3">
    <property type="entry name" value="ALCOHOL DEHYDROGENASE, PUTATIVE (AFU_ORTHOLOGUE AFUA_3G03445)-RELATED"/>
    <property type="match status" value="1"/>
</dbReference>
<dbReference type="EMBL" id="KB707212">
    <property type="protein sequence ID" value="EMR63503.1"/>
    <property type="molecule type" value="Genomic_DNA"/>
</dbReference>
<keyword evidence="4" id="KW-1185">Reference proteome</keyword>
<dbReference type="OrthoDB" id="5336600at2759"/>
<dbReference type="Gene3D" id="3.40.50.720">
    <property type="entry name" value="NAD(P)-binding Rossmann-like Domain"/>
    <property type="match status" value="1"/>
</dbReference>
<dbReference type="OMA" id="HLPWDPI"/>
<dbReference type="Pfam" id="PF00106">
    <property type="entry name" value="adh_short"/>
    <property type="match status" value="1"/>
</dbReference>
<dbReference type="SUPFAM" id="SSF51735">
    <property type="entry name" value="NAD(P)-binding Rossmann-fold domains"/>
    <property type="match status" value="1"/>
</dbReference>
<reference evidence="4" key="1">
    <citation type="journal article" date="2013" name="Genome Announc.">
        <title>Draft genome sequence of the grapevine dieback fungus Eutypa lata UCR-EL1.</title>
        <authorList>
            <person name="Blanco-Ulate B."/>
            <person name="Rolshausen P.E."/>
            <person name="Cantu D."/>
        </authorList>
    </citation>
    <scope>NUCLEOTIDE SEQUENCE [LARGE SCALE GENOMIC DNA]</scope>
    <source>
        <strain evidence="4">UCR-EL1</strain>
    </source>
</reference>
<dbReference type="Proteomes" id="UP000012174">
    <property type="component" value="Unassembled WGS sequence"/>
</dbReference>
<dbReference type="HOGENOM" id="CLU_010194_17_1_1"/>
<dbReference type="GO" id="GO:0016491">
    <property type="term" value="F:oxidoreductase activity"/>
    <property type="evidence" value="ECO:0007669"/>
    <property type="project" value="UniProtKB-KW"/>
</dbReference>
<gene>
    <name evidence="3" type="ORF">UCREL1_9534</name>
</gene>
<keyword evidence="2" id="KW-0560">Oxidoreductase</keyword>
<dbReference type="AlphaFoldDB" id="M7SGV4"/>
<dbReference type="KEGG" id="ela:UCREL1_9534"/>
<proteinExistence type="inferred from homology"/>
<accession>M7SGV4</accession>
<protein>
    <submittedName>
        <fullName evidence="3">Putative short-chain alcohol protein</fullName>
    </submittedName>
</protein>
<evidence type="ECO:0000256" key="1">
    <source>
        <dbReference type="ARBA" id="ARBA00006484"/>
    </source>
</evidence>
<dbReference type="PANTHER" id="PTHR43669">
    <property type="entry name" value="5-KETO-D-GLUCONATE 5-REDUCTASE"/>
    <property type="match status" value="1"/>
</dbReference>
<evidence type="ECO:0000313" key="3">
    <source>
        <dbReference type="EMBL" id="EMR63503.1"/>
    </source>
</evidence>